<feature type="non-terminal residue" evidence="2">
    <location>
        <position position="115"/>
    </location>
</feature>
<evidence type="ECO:0000313" key="3">
    <source>
        <dbReference type="Proteomes" id="UP000078046"/>
    </source>
</evidence>
<dbReference type="AlphaFoldDB" id="A0A177APX3"/>
<accession>A0A177APX3</accession>
<dbReference type="EMBL" id="LWCA01002164">
    <property type="protein sequence ID" value="OAF64069.1"/>
    <property type="molecule type" value="Genomic_DNA"/>
</dbReference>
<sequence>MKKCEHGYNKNKYGKCADHYIIPVPLGTIASHVENNQAIGTLNNDGQYMVISRGGSGGKGNAFFLSNDNRKPLSYELGGKGQKNDIALELKYMADIGLVLNISGDSPSRATRAQH</sequence>
<dbReference type="InterPro" id="IPR036726">
    <property type="entry name" value="GTP1_OBG_dom_sf"/>
</dbReference>
<feature type="domain" description="Obg" evidence="1">
    <location>
        <begin position="1"/>
        <end position="93"/>
    </location>
</feature>
<dbReference type="PROSITE" id="PS51883">
    <property type="entry name" value="OBG"/>
    <property type="match status" value="1"/>
</dbReference>
<dbReference type="GO" id="GO:0005525">
    <property type="term" value="F:GTP binding"/>
    <property type="evidence" value="ECO:0007669"/>
    <property type="project" value="InterPro"/>
</dbReference>
<dbReference type="InterPro" id="IPR045086">
    <property type="entry name" value="OBG_GTPase"/>
</dbReference>
<dbReference type="GO" id="GO:0003924">
    <property type="term" value="F:GTPase activity"/>
    <property type="evidence" value="ECO:0007669"/>
    <property type="project" value="InterPro"/>
</dbReference>
<evidence type="ECO:0000313" key="2">
    <source>
        <dbReference type="EMBL" id="OAF64069.1"/>
    </source>
</evidence>
<dbReference type="InterPro" id="IPR006169">
    <property type="entry name" value="GTP1_OBG_dom"/>
</dbReference>
<dbReference type="PANTHER" id="PTHR11702:SF31">
    <property type="entry name" value="MITOCHONDRIAL RIBOSOME-ASSOCIATED GTPASE 2"/>
    <property type="match status" value="1"/>
</dbReference>
<dbReference type="GO" id="GO:0005739">
    <property type="term" value="C:mitochondrion"/>
    <property type="evidence" value="ECO:0007669"/>
    <property type="project" value="TreeGrafter"/>
</dbReference>
<dbReference type="Proteomes" id="UP000078046">
    <property type="component" value="Unassembled WGS sequence"/>
</dbReference>
<dbReference type="OrthoDB" id="347018at2759"/>
<protein>
    <recommendedName>
        <fullName evidence="1">Obg domain-containing protein</fullName>
    </recommendedName>
</protein>
<dbReference type="GO" id="GO:0042254">
    <property type="term" value="P:ribosome biogenesis"/>
    <property type="evidence" value="ECO:0007669"/>
    <property type="project" value="UniProtKB-UniRule"/>
</dbReference>
<dbReference type="SUPFAM" id="SSF82051">
    <property type="entry name" value="Obg GTP-binding protein N-terminal domain"/>
    <property type="match status" value="1"/>
</dbReference>
<name>A0A177APX3_9BILA</name>
<comment type="caution">
    <text evidence="2">The sequence shown here is derived from an EMBL/GenBank/DDBJ whole genome shotgun (WGS) entry which is preliminary data.</text>
</comment>
<dbReference type="Gene3D" id="2.70.210.12">
    <property type="entry name" value="GTP1/OBG domain"/>
    <property type="match status" value="1"/>
</dbReference>
<reference evidence="2 3" key="1">
    <citation type="submission" date="2016-04" db="EMBL/GenBank/DDBJ databases">
        <title>The genome of Intoshia linei affirms orthonectids as highly simplified spiralians.</title>
        <authorList>
            <person name="Mikhailov K.V."/>
            <person name="Slusarev G.S."/>
            <person name="Nikitin M.A."/>
            <person name="Logacheva M.D."/>
            <person name="Penin A."/>
            <person name="Aleoshin V."/>
            <person name="Panchin Y.V."/>
        </authorList>
    </citation>
    <scope>NUCLEOTIDE SEQUENCE [LARGE SCALE GENOMIC DNA]</scope>
    <source>
        <strain evidence="2">Intl2013</strain>
        <tissue evidence="2">Whole animal</tissue>
    </source>
</reference>
<evidence type="ECO:0000259" key="1">
    <source>
        <dbReference type="PROSITE" id="PS51883"/>
    </source>
</evidence>
<keyword evidence="3" id="KW-1185">Reference proteome</keyword>
<dbReference type="Pfam" id="PF01018">
    <property type="entry name" value="GTP1_OBG"/>
    <property type="match status" value="1"/>
</dbReference>
<dbReference type="PANTHER" id="PTHR11702">
    <property type="entry name" value="DEVELOPMENTALLY REGULATED GTP-BINDING PROTEIN-RELATED"/>
    <property type="match status" value="1"/>
</dbReference>
<organism evidence="2 3">
    <name type="scientific">Intoshia linei</name>
    <dbReference type="NCBI Taxonomy" id="1819745"/>
    <lineage>
        <taxon>Eukaryota</taxon>
        <taxon>Metazoa</taxon>
        <taxon>Spiralia</taxon>
        <taxon>Lophotrochozoa</taxon>
        <taxon>Mesozoa</taxon>
        <taxon>Orthonectida</taxon>
        <taxon>Rhopaluridae</taxon>
        <taxon>Intoshia</taxon>
    </lineage>
</organism>
<gene>
    <name evidence="2" type="ORF">A3Q56_08223</name>
</gene>
<proteinExistence type="predicted"/>